<evidence type="ECO:0000259" key="4">
    <source>
        <dbReference type="Pfam" id="PF00535"/>
    </source>
</evidence>
<dbReference type="GO" id="GO:0016757">
    <property type="term" value="F:glycosyltransferase activity"/>
    <property type="evidence" value="ECO:0007669"/>
    <property type="project" value="UniProtKB-KW"/>
</dbReference>
<dbReference type="EMBL" id="JBHRYQ010000001">
    <property type="protein sequence ID" value="MFC3812158.1"/>
    <property type="molecule type" value="Genomic_DNA"/>
</dbReference>
<dbReference type="Pfam" id="PF00535">
    <property type="entry name" value="Glycos_transf_2"/>
    <property type="match status" value="1"/>
</dbReference>
<proteinExistence type="inferred from homology"/>
<evidence type="ECO:0000313" key="6">
    <source>
        <dbReference type="Proteomes" id="UP001595616"/>
    </source>
</evidence>
<keyword evidence="6" id="KW-1185">Reference proteome</keyword>
<gene>
    <name evidence="5" type="ORF">ACFOOI_15970</name>
</gene>
<evidence type="ECO:0000313" key="5">
    <source>
        <dbReference type="EMBL" id="MFC3812158.1"/>
    </source>
</evidence>
<dbReference type="Gene3D" id="3.90.550.10">
    <property type="entry name" value="Spore Coat Polysaccharide Biosynthesis Protein SpsA, Chain A"/>
    <property type="match status" value="1"/>
</dbReference>
<dbReference type="SUPFAM" id="SSF53448">
    <property type="entry name" value="Nucleotide-diphospho-sugar transferases"/>
    <property type="match status" value="1"/>
</dbReference>
<comment type="similarity">
    <text evidence="1">Belongs to the glycosyltransferase 2 family.</text>
</comment>
<keyword evidence="2 5" id="KW-0328">Glycosyltransferase</keyword>
<dbReference type="Proteomes" id="UP001595616">
    <property type="component" value="Unassembled WGS sequence"/>
</dbReference>
<dbReference type="RefSeq" id="WP_379839024.1">
    <property type="nucleotide sequence ID" value="NZ_JBHRYQ010000001.1"/>
</dbReference>
<evidence type="ECO:0000256" key="3">
    <source>
        <dbReference type="ARBA" id="ARBA00022679"/>
    </source>
</evidence>
<dbReference type="InterPro" id="IPR029044">
    <property type="entry name" value="Nucleotide-diphossugar_trans"/>
</dbReference>
<evidence type="ECO:0000256" key="1">
    <source>
        <dbReference type="ARBA" id="ARBA00006739"/>
    </source>
</evidence>
<feature type="domain" description="Glycosyltransferase 2-like" evidence="4">
    <location>
        <begin position="17"/>
        <end position="118"/>
    </location>
</feature>
<dbReference type="InterPro" id="IPR001173">
    <property type="entry name" value="Glyco_trans_2-like"/>
</dbReference>
<comment type="caution">
    <text evidence="5">The sequence shown here is derived from an EMBL/GenBank/DDBJ whole genome shotgun (WGS) entry which is preliminary data.</text>
</comment>
<name>A0ABV7Z1S2_9BACT</name>
<dbReference type="EC" id="2.4.-.-" evidence="5"/>
<protein>
    <submittedName>
        <fullName evidence="5">Glycosyltransferase family 2 protein</fullName>
        <ecNumber evidence="5">2.4.-.-</ecNumber>
    </submittedName>
</protein>
<organism evidence="5 6">
    <name type="scientific">Lacihabitans lacunae</name>
    <dbReference type="NCBI Taxonomy" id="1028214"/>
    <lineage>
        <taxon>Bacteria</taxon>
        <taxon>Pseudomonadati</taxon>
        <taxon>Bacteroidota</taxon>
        <taxon>Cytophagia</taxon>
        <taxon>Cytophagales</taxon>
        <taxon>Leadbetterellaceae</taxon>
        <taxon>Lacihabitans</taxon>
    </lineage>
</organism>
<reference evidence="6" key="1">
    <citation type="journal article" date="2019" name="Int. J. Syst. Evol. Microbiol.">
        <title>The Global Catalogue of Microorganisms (GCM) 10K type strain sequencing project: providing services to taxonomists for standard genome sequencing and annotation.</title>
        <authorList>
            <consortium name="The Broad Institute Genomics Platform"/>
            <consortium name="The Broad Institute Genome Sequencing Center for Infectious Disease"/>
            <person name="Wu L."/>
            <person name="Ma J."/>
        </authorList>
    </citation>
    <scope>NUCLEOTIDE SEQUENCE [LARGE SCALE GENOMIC DNA]</scope>
    <source>
        <strain evidence="6">CECT 7956</strain>
    </source>
</reference>
<evidence type="ECO:0000256" key="2">
    <source>
        <dbReference type="ARBA" id="ARBA00022676"/>
    </source>
</evidence>
<dbReference type="PANTHER" id="PTHR43179">
    <property type="entry name" value="RHAMNOSYLTRANSFERASE WBBL"/>
    <property type="match status" value="1"/>
</dbReference>
<accession>A0ABV7Z1S2</accession>
<dbReference type="PANTHER" id="PTHR43179:SF12">
    <property type="entry name" value="GALACTOFURANOSYLTRANSFERASE GLFT2"/>
    <property type="match status" value="1"/>
</dbReference>
<keyword evidence="3 5" id="KW-0808">Transferase</keyword>
<sequence>MIYDCQKKEISFEPVFTILIPSWNNLDYLKFVVQSIYKNSVHKHQIIVHINEGKDGSLEWIKEQKEISYSYSSENCGVCYGFNLASHMADSPYLVFIDDDLYLCPDWDELLLAEIKKMPDEKWCISSTMIEPTDKGISCIIPNKNFGFHPSEFDEELFLSEYKSYPKEDWNGSQWYPMVLPTMVYRAVGGLSPEFSPGMYSDPDFMIKLWHYGIRYYKGVSASRAYHFGSRSTGRVKRNDGRSEFILKWGLSSNTFFNNYLKIGTEFLGYLPDPEETNFLKFKKWIDRWKVKFKTRPVKFWKE</sequence>